<sequence>MINFEIDLESKQYQGCSFIVGDHQICFRQSKIMPKKIGQFVALWKRDDLGKTIPFDNNDPFDYYVIKIQRTDHIAGAFVFPRDILV</sequence>
<dbReference type="Pfam" id="PF08877">
    <property type="entry name" value="MepB-like"/>
    <property type="match status" value="1"/>
</dbReference>
<dbReference type="InterPro" id="IPR011235">
    <property type="entry name" value="MepB-like"/>
</dbReference>
<dbReference type="InterPro" id="IPR038231">
    <property type="entry name" value="MepB-like_sf"/>
</dbReference>
<name>A0ABW5NIH6_9SPHI</name>
<dbReference type="EMBL" id="JBHUMA010000004">
    <property type="protein sequence ID" value="MFD2598245.1"/>
    <property type="molecule type" value="Genomic_DNA"/>
</dbReference>
<gene>
    <name evidence="1" type="ORF">ACFSQ3_04710</name>
</gene>
<comment type="caution">
    <text evidence="1">The sequence shown here is derived from an EMBL/GenBank/DDBJ whole genome shotgun (WGS) entry which is preliminary data.</text>
</comment>
<reference evidence="2" key="1">
    <citation type="journal article" date="2019" name="Int. J. Syst. Evol. Microbiol.">
        <title>The Global Catalogue of Microorganisms (GCM) 10K type strain sequencing project: providing services to taxonomists for standard genome sequencing and annotation.</title>
        <authorList>
            <consortium name="The Broad Institute Genomics Platform"/>
            <consortium name="The Broad Institute Genome Sequencing Center for Infectious Disease"/>
            <person name="Wu L."/>
            <person name="Ma J."/>
        </authorList>
    </citation>
    <scope>NUCLEOTIDE SEQUENCE [LARGE SCALE GENOMIC DNA]</scope>
    <source>
        <strain evidence="2">KCTC 42248</strain>
    </source>
</reference>
<dbReference type="Proteomes" id="UP001597393">
    <property type="component" value="Unassembled WGS sequence"/>
</dbReference>
<organism evidence="1 2">
    <name type="scientific">Sphingobacterium corticis</name>
    <dbReference type="NCBI Taxonomy" id="1812823"/>
    <lineage>
        <taxon>Bacteria</taxon>
        <taxon>Pseudomonadati</taxon>
        <taxon>Bacteroidota</taxon>
        <taxon>Sphingobacteriia</taxon>
        <taxon>Sphingobacteriales</taxon>
        <taxon>Sphingobacteriaceae</taxon>
        <taxon>Sphingobacterium</taxon>
    </lineage>
</organism>
<protein>
    <submittedName>
        <fullName evidence="1">MepB family protein</fullName>
    </submittedName>
</protein>
<evidence type="ECO:0000313" key="1">
    <source>
        <dbReference type="EMBL" id="MFD2598245.1"/>
    </source>
</evidence>
<keyword evidence="2" id="KW-1185">Reference proteome</keyword>
<evidence type="ECO:0000313" key="2">
    <source>
        <dbReference type="Proteomes" id="UP001597393"/>
    </source>
</evidence>
<proteinExistence type="predicted"/>
<dbReference type="Gene3D" id="3.40.1350.140">
    <property type="entry name" value="MepB-like"/>
    <property type="match status" value="1"/>
</dbReference>
<dbReference type="RefSeq" id="WP_380867990.1">
    <property type="nucleotide sequence ID" value="NZ_JBHUMA010000004.1"/>
</dbReference>
<accession>A0ABW5NIH6</accession>